<dbReference type="Pfam" id="PF08132">
    <property type="entry name" value="AdoMetDC_leader"/>
    <property type="match status" value="1"/>
</dbReference>
<feature type="non-terminal residue" evidence="1">
    <location>
        <position position="1"/>
    </location>
</feature>
<sequence>IAEGGQLGEAGLGARHGRRNPCSLVEADPFRSPPSPSLPNIAAAGLAHQPEIQSERALCIGCPRRRSSRVGGRVGDGSRTFCREGICSICSCKDFFDVVMESKGGKKKSSSSRCLEYEAPLGYSIEDVRPNGGIEKFHSAAYSNCVRKPS</sequence>
<dbReference type="OrthoDB" id="779130at2759"/>
<proteinExistence type="predicted"/>
<name>A0A843UXV1_COLES</name>
<dbReference type="PANTHER" id="PTHR35727:SF2">
    <property type="entry name" value="S-ADENOSYL-L-METHIONINE DECARBOXYLASE LEADER PEPTIDE"/>
    <property type="match status" value="1"/>
</dbReference>
<dbReference type="PANTHER" id="PTHR35727">
    <property type="entry name" value="BNAA05G33520D PROTEIN"/>
    <property type="match status" value="1"/>
</dbReference>
<organism evidence="1 2">
    <name type="scientific">Colocasia esculenta</name>
    <name type="common">Wild taro</name>
    <name type="synonym">Arum esculentum</name>
    <dbReference type="NCBI Taxonomy" id="4460"/>
    <lineage>
        <taxon>Eukaryota</taxon>
        <taxon>Viridiplantae</taxon>
        <taxon>Streptophyta</taxon>
        <taxon>Embryophyta</taxon>
        <taxon>Tracheophyta</taxon>
        <taxon>Spermatophyta</taxon>
        <taxon>Magnoliopsida</taxon>
        <taxon>Liliopsida</taxon>
        <taxon>Araceae</taxon>
        <taxon>Aroideae</taxon>
        <taxon>Colocasieae</taxon>
        <taxon>Colocasia</taxon>
    </lineage>
</organism>
<dbReference type="Proteomes" id="UP000652761">
    <property type="component" value="Unassembled WGS sequence"/>
</dbReference>
<accession>A0A843UXV1</accession>
<reference evidence="1" key="1">
    <citation type="submission" date="2017-07" db="EMBL/GenBank/DDBJ databases">
        <title>Taro Niue Genome Assembly and Annotation.</title>
        <authorList>
            <person name="Atibalentja N."/>
            <person name="Keating K."/>
            <person name="Fields C.J."/>
        </authorList>
    </citation>
    <scope>NUCLEOTIDE SEQUENCE</scope>
    <source>
        <strain evidence="1">Niue_2</strain>
        <tissue evidence="1">Leaf</tissue>
    </source>
</reference>
<evidence type="ECO:0000313" key="2">
    <source>
        <dbReference type="Proteomes" id="UP000652761"/>
    </source>
</evidence>
<gene>
    <name evidence="1" type="ORF">Taro_021011</name>
</gene>
<comment type="caution">
    <text evidence="1">The sequence shown here is derived from an EMBL/GenBank/DDBJ whole genome shotgun (WGS) entry which is preliminary data.</text>
</comment>
<protein>
    <submittedName>
        <fullName evidence="1">Uncharacterized protein</fullName>
    </submittedName>
</protein>
<keyword evidence="2" id="KW-1185">Reference proteome</keyword>
<evidence type="ECO:0000313" key="1">
    <source>
        <dbReference type="EMBL" id="MQL88455.1"/>
    </source>
</evidence>
<dbReference type="EMBL" id="NMUH01001058">
    <property type="protein sequence ID" value="MQL88455.1"/>
    <property type="molecule type" value="Genomic_DNA"/>
</dbReference>
<dbReference type="AlphaFoldDB" id="A0A843UXV1"/>
<dbReference type="InterPro" id="IPR012511">
    <property type="entry name" value="AdoMetDC_leader"/>
</dbReference>